<dbReference type="Gene3D" id="2.30.29.30">
    <property type="entry name" value="Pleckstrin-homology domain (PH domain)/Phosphotyrosine-binding domain (PTB)"/>
    <property type="match status" value="1"/>
</dbReference>
<dbReference type="OrthoDB" id="75754at2759"/>
<dbReference type="SMART" id="SM01287">
    <property type="entry name" value="Rtt106"/>
    <property type="match status" value="1"/>
</dbReference>
<feature type="region of interest" description="Disordered" evidence="3">
    <location>
        <begin position="360"/>
        <end position="462"/>
    </location>
</feature>
<organism evidence="5 6">
    <name type="scientific">Fistulina hepatica ATCC 64428</name>
    <dbReference type="NCBI Taxonomy" id="1128425"/>
    <lineage>
        <taxon>Eukaryota</taxon>
        <taxon>Fungi</taxon>
        <taxon>Dikarya</taxon>
        <taxon>Basidiomycota</taxon>
        <taxon>Agaricomycotina</taxon>
        <taxon>Agaricomycetes</taxon>
        <taxon>Agaricomycetidae</taxon>
        <taxon>Agaricales</taxon>
        <taxon>Fistulinaceae</taxon>
        <taxon>Fistulina</taxon>
    </lineage>
</organism>
<evidence type="ECO:0000256" key="1">
    <source>
        <dbReference type="ARBA" id="ARBA00006159"/>
    </source>
</evidence>
<dbReference type="PANTHER" id="PTHR45849">
    <property type="entry name" value="FACT COMPLEX SUBUNIT SSRP1"/>
    <property type="match status" value="1"/>
</dbReference>
<feature type="compositionally biased region" description="Basic and acidic residues" evidence="3">
    <location>
        <begin position="440"/>
        <end position="456"/>
    </location>
</feature>
<sequence>MSLSTSKTPIINAIAPLLPNEMASGLAELTTNSPQAVFFETFIRFVTGGDRDASTSISSSVWTQKQGPVINTINSLTRPAKRTRENDDENNEELGTKRARTAHDVQDDKVLFTLHSISATCPIRKKVHILVCENSVRMINPSSKAVEAVISRDSITRSFLLPTRNKTKAHWTVVLLSSDAGKSAAEQVIFGVDAVAASTTKVTEGGDAELPISKGQDMHPILKSFLRHVGAPIHQPTSRVFKSACPTHVGISADAGGIPGVEAYRAAKAGTLWFMEEGVLWGESKPCEFWSVQDLHSRSDGVRLISATGRTCTVIFKRHAAVENDEDADAGEETEFSMVDGREQQSINNWVMQYRDSFGGEKSKGKVGQDRHAARALPSGPITIHQLVAESDSEDDDFTDSDARSGSVVSSLGGSDSDEESGSDGDDGEESAAETDDEIMAQREDEKLDPRHHPLLREGAMPRMSKGLVEAVVAMVENDFDGGPASVSEGEDGMEEVDELDD</sequence>
<dbReference type="InterPro" id="IPR050454">
    <property type="entry name" value="RTT106/SSRP1_HistChap/FACT"/>
</dbReference>
<dbReference type="SUPFAM" id="SSF50729">
    <property type="entry name" value="PH domain-like"/>
    <property type="match status" value="1"/>
</dbReference>
<evidence type="ECO:0000256" key="3">
    <source>
        <dbReference type="SAM" id="MobiDB-lite"/>
    </source>
</evidence>
<dbReference type="Gene3D" id="2.30.29.120">
    <property type="match status" value="1"/>
</dbReference>
<gene>
    <name evidence="5" type="ORF">FISHEDRAFT_73585</name>
</gene>
<dbReference type="Pfam" id="PF08512">
    <property type="entry name" value="Rttp106-like_middle"/>
    <property type="match status" value="1"/>
</dbReference>
<name>A0A0D7AD45_9AGAR</name>
<dbReference type="PANTHER" id="PTHR45849:SF3">
    <property type="entry name" value="HISTONE CHAPERONE RTT106"/>
    <property type="match status" value="1"/>
</dbReference>
<protein>
    <recommendedName>
        <fullName evidence="4">Histone chaperone RTT106/FACT complex subunit SPT16-like middle domain-containing protein</fullName>
    </recommendedName>
</protein>
<evidence type="ECO:0000313" key="6">
    <source>
        <dbReference type="Proteomes" id="UP000054144"/>
    </source>
</evidence>
<dbReference type="GO" id="GO:0031491">
    <property type="term" value="F:nucleosome binding"/>
    <property type="evidence" value="ECO:0007669"/>
    <property type="project" value="TreeGrafter"/>
</dbReference>
<feature type="region of interest" description="Disordered" evidence="3">
    <location>
        <begin position="480"/>
        <end position="502"/>
    </location>
</feature>
<keyword evidence="6" id="KW-1185">Reference proteome</keyword>
<feature type="compositionally biased region" description="Acidic residues" evidence="3">
    <location>
        <begin position="489"/>
        <end position="502"/>
    </location>
</feature>
<feature type="compositionally biased region" description="Basic and acidic residues" evidence="3">
    <location>
        <begin position="360"/>
        <end position="373"/>
    </location>
</feature>
<dbReference type="AlphaFoldDB" id="A0A0D7AD45"/>
<accession>A0A0D7AD45</accession>
<comment type="function">
    <text evidence="2">Component of the FACT complex, a general chromatin factor that acts to reorganize nucleosomes. The FACT complex is involved in multiple processes that require DNA as a template such as mRNA elongation, DNA replication and DNA repair. During transcription elongation the FACT complex acts as a histone chaperone that both destabilizes and restores nucleosomal structure. It facilitates the passage of RNA polymerase II and transcription by promoting the dissociation of one histone H2A-H2B dimer from the nucleosome, then subsequently promotes the reestablishment of the nucleosome following the passage of RNA polymerase II.</text>
</comment>
<feature type="compositionally biased region" description="Acidic residues" evidence="3">
    <location>
        <begin position="416"/>
        <end position="439"/>
    </location>
</feature>
<dbReference type="GO" id="GO:0042393">
    <property type="term" value="F:histone binding"/>
    <property type="evidence" value="ECO:0007669"/>
    <property type="project" value="TreeGrafter"/>
</dbReference>
<feature type="compositionally biased region" description="Acidic residues" evidence="3">
    <location>
        <begin position="391"/>
        <end position="400"/>
    </location>
</feature>
<dbReference type="InterPro" id="IPR013719">
    <property type="entry name" value="RTT106/SPT16-like_middle_dom"/>
</dbReference>
<feature type="domain" description="Histone chaperone RTT106/FACT complex subunit SPT16-like middle" evidence="4">
    <location>
        <begin position="258"/>
        <end position="359"/>
    </location>
</feature>
<evidence type="ECO:0000256" key="2">
    <source>
        <dbReference type="ARBA" id="ARBA00025370"/>
    </source>
</evidence>
<evidence type="ECO:0000259" key="4">
    <source>
        <dbReference type="SMART" id="SM01287"/>
    </source>
</evidence>
<evidence type="ECO:0000313" key="5">
    <source>
        <dbReference type="EMBL" id="KIY48615.1"/>
    </source>
</evidence>
<proteinExistence type="inferred from homology"/>
<feature type="compositionally biased region" description="Low complexity" evidence="3">
    <location>
        <begin position="404"/>
        <end position="415"/>
    </location>
</feature>
<dbReference type="InterPro" id="IPR011993">
    <property type="entry name" value="PH-like_dom_sf"/>
</dbReference>
<dbReference type="Proteomes" id="UP000054144">
    <property type="component" value="Unassembled WGS sequence"/>
</dbReference>
<reference evidence="5 6" key="1">
    <citation type="journal article" date="2015" name="Fungal Genet. Biol.">
        <title>Evolution of novel wood decay mechanisms in Agaricales revealed by the genome sequences of Fistulina hepatica and Cylindrobasidium torrendii.</title>
        <authorList>
            <person name="Floudas D."/>
            <person name="Held B.W."/>
            <person name="Riley R."/>
            <person name="Nagy L.G."/>
            <person name="Koehler G."/>
            <person name="Ransdell A.S."/>
            <person name="Younus H."/>
            <person name="Chow J."/>
            <person name="Chiniquy J."/>
            <person name="Lipzen A."/>
            <person name="Tritt A."/>
            <person name="Sun H."/>
            <person name="Haridas S."/>
            <person name="LaButti K."/>
            <person name="Ohm R.A."/>
            <person name="Kues U."/>
            <person name="Blanchette R.A."/>
            <person name="Grigoriev I.V."/>
            <person name="Minto R.E."/>
            <person name="Hibbett D.S."/>
        </authorList>
    </citation>
    <scope>NUCLEOTIDE SEQUENCE [LARGE SCALE GENOMIC DNA]</scope>
    <source>
        <strain evidence="5 6">ATCC 64428</strain>
    </source>
</reference>
<dbReference type="EMBL" id="KN881832">
    <property type="protein sequence ID" value="KIY48615.1"/>
    <property type="molecule type" value="Genomic_DNA"/>
</dbReference>
<comment type="similarity">
    <text evidence="1">Belongs to the RTT106 family.</text>
</comment>